<name>A0ABD3M3T1_9STRA</name>
<reference evidence="2 3" key="1">
    <citation type="submission" date="2024-10" db="EMBL/GenBank/DDBJ databases">
        <title>Updated reference genomes for cyclostephanoid diatoms.</title>
        <authorList>
            <person name="Roberts W.R."/>
            <person name="Alverson A.J."/>
        </authorList>
    </citation>
    <scope>NUCLEOTIDE SEQUENCE [LARGE SCALE GENOMIC DNA]</scope>
    <source>
        <strain evidence="2 3">AJA232-27</strain>
    </source>
</reference>
<protein>
    <submittedName>
        <fullName evidence="2">Uncharacterized protein</fullName>
    </submittedName>
</protein>
<evidence type="ECO:0000313" key="2">
    <source>
        <dbReference type="EMBL" id="KAL3757508.1"/>
    </source>
</evidence>
<dbReference type="AlphaFoldDB" id="A0ABD3M3T1"/>
<keyword evidence="3" id="KW-1185">Reference proteome</keyword>
<evidence type="ECO:0000313" key="3">
    <source>
        <dbReference type="Proteomes" id="UP001530293"/>
    </source>
</evidence>
<organism evidence="2 3">
    <name type="scientific">Discostella pseudostelligera</name>
    <dbReference type="NCBI Taxonomy" id="259834"/>
    <lineage>
        <taxon>Eukaryota</taxon>
        <taxon>Sar</taxon>
        <taxon>Stramenopiles</taxon>
        <taxon>Ochrophyta</taxon>
        <taxon>Bacillariophyta</taxon>
        <taxon>Coscinodiscophyceae</taxon>
        <taxon>Thalassiosirophycidae</taxon>
        <taxon>Stephanodiscales</taxon>
        <taxon>Stephanodiscaceae</taxon>
        <taxon>Discostella</taxon>
    </lineage>
</organism>
<proteinExistence type="predicted"/>
<comment type="caution">
    <text evidence="2">The sequence shown here is derived from an EMBL/GenBank/DDBJ whole genome shotgun (WGS) entry which is preliminary data.</text>
</comment>
<sequence length="98" mass="10799">MLSIQRTLLDEESNSGGKQDATVSLTNLTVDQALAKSNSLSVLYETTLNNPMERAILTNDIRVAILTFRVLEEERICLQDKSSGGKEERVPRPPIPGT</sequence>
<dbReference type="EMBL" id="JALLBG020000264">
    <property type="protein sequence ID" value="KAL3757508.1"/>
    <property type="molecule type" value="Genomic_DNA"/>
</dbReference>
<feature type="region of interest" description="Disordered" evidence="1">
    <location>
        <begin position="1"/>
        <end position="20"/>
    </location>
</feature>
<gene>
    <name evidence="2" type="ORF">ACHAWU_000905</name>
</gene>
<dbReference type="Proteomes" id="UP001530293">
    <property type="component" value="Unassembled WGS sequence"/>
</dbReference>
<evidence type="ECO:0000256" key="1">
    <source>
        <dbReference type="SAM" id="MobiDB-lite"/>
    </source>
</evidence>
<accession>A0ABD3M3T1</accession>